<evidence type="ECO:0000313" key="2">
    <source>
        <dbReference type="Proteomes" id="UP001549207"/>
    </source>
</evidence>
<organism evidence="1 2">
    <name type="scientific">Arthrobacter nitrophenolicus</name>
    <dbReference type="NCBI Taxonomy" id="683150"/>
    <lineage>
        <taxon>Bacteria</taxon>
        <taxon>Bacillati</taxon>
        <taxon>Actinomycetota</taxon>
        <taxon>Actinomycetes</taxon>
        <taxon>Micrococcales</taxon>
        <taxon>Micrococcaceae</taxon>
        <taxon>Arthrobacter</taxon>
    </lineage>
</organism>
<dbReference type="Proteomes" id="UP001549207">
    <property type="component" value="Unassembled WGS sequence"/>
</dbReference>
<keyword evidence="2" id="KW-1185">Reference proteome</keyword>
<proteinExistence type="predicted"/>
<gene>
    <name evidence="1" type="ORF">ABIC98_003160</name>
</gene>
<reference evidence="1" key="1">
    <citation type="submission" date="2024-06" db="EMBL/GenBank/DDBJ databases">
        <title>Genomic Encyclopedia of Type Strains, Phase IV (KMG-IV): sequencing the most valuable type-strain genomes for metagenomic binning, comparative biology and taxonomic classification.</title>
        <authorList>
            <person name="Goeker M."/>
        </authorList>
    </citation>
    <scope>NUCLEOTIDE SEQUENCE</scope>
    <source>
        <strain evidence="1">SJCon</strain>
    </source>
</reference>
<evidence type="ECO:0000313" key="1">
    <source>
        <dbReference type="EMBL" id="MET3773495.1"/>
    </source>
</evidence>
<sequence length="377" mass="42881">MSIEPGRIPAFLTNVNVGLLRAEDRVFEAMLDGWRAQMLARGLSTSYIKSSCGTVQKFQEHANEYPWTWSAHHVDEFLADRRSSEKGLALSTLRANSGAIRAFCSYLTDGRYGWASFCERIFADIPVQVVFEWNSPRHTTDDAVPARRRAFTRTELQTFFDAADDLVDTEFAKGSKRWLPALRDSTAFKVAYAYGLRRRELVMLEYVDFGPNPHVEQFGRFGALQVRWAKGTKGSGPRRRTVLTVPEFDWVVGLLEYWLSPDGRKRFPTADRSASLWPSERSGSTVYRNFDRSFQRVRKIAGLPEELTLHTLRHSYVTHLIEAGYDPLFIQQQVGHSYSSTTALYTSVSADFKQKTIQKMIAQRLRSGVTDEGNGHG</sequence>
<accession>A0ACC6TIX4</accession>
<name>A0ACC6TIX4_9MICC</name>
<protein>
    <submittedName>
        <fullName evidence="1">Site-specific recombinase XerD</fullName>
    </submittedName>
</protein>
<dbReference type="EMBL" id="JBEPNJ010000015">
    <property type="protein sequence ID" value="MET3773495.1"/>
    <property type="molecule type" value="Genomic_DNA"/>
</dbReference>
<comment type="caution">
    <text evidence="1">The sequence shown here is derived from an EMBL/GenBank/DDBJ whole genome shotgun (WGS) entry which is preliminary data.</text>
</comment>